<evidence type="ECO:0000313" key="4">
    <source>
        <dbReference type="EMBL" id="KAJ8029376.1"/>
    </source>
</evidence>
<dbReference type="InterPro" id="IPR032675">
    <property type="entry name" value="LRR_dom_sf"/>
</dbReference>
<keyword evidence="1" id="KW-0433">Leucine-rich repeat</keyword>
<dbReference type="EMBL" id="JAIZAY010000014">
    <property type="protein sequence ID" value="KAJ8029376.1"/>
    <property type="molecule type" value="Genomic_DNA"/>
</dbReference>
<dbReference type="InterPro" id="IPR001611">
    <property type="entry name" value="Leu-rich_rpt"/>
</dbReference>
<evidence type="ECO:0000256" key="2">
    <source>
        <dbReference type="ARBA" id="ARBA00022737"/>
    </source>
</evidence>
<dbReference type="GO" id="GO:0036158">
    <property type="term" value="P:outer dynein arm assembly"/>
    <property type="evidence" value="ECO:0007669"/>
    <property type="project" value="TreeGrafter"/>
</dbReference>
<accession>A0A9Q1BMR7</accession>
<dbReference type="PANTHER" id="PTHR18849">
    <property type="entry name" value="LEUCINE RICH REPEAT PROTEIN"/>
    <property type="match status" value="1"/>
</dbReference>
<dbReference type="Gene3D" id="3.80.10.10">
    <property type="entry name" value="Ribonuclease Inhibitor"/>
    <property type="match status" value="1"/>
</dbReference>
<sequence length="234" mass="26290">MDLDTETISVPLLKTLSGEFDLDSIRFINLSGLNVKKLDSLSDCSCLEKVDLSKNSVTDLKPLTQLKQLWYINISANSVTCLDPLAELENLRVLNVAGNLIGSFDSLQCLTKLQSLENLRLQDPVREYINPICHNAFYRRTVLAMLPNLKTLDGERVTGRGSDVFRLLHDLEKDFTGNNVPNGDCFVPTSQRWVSSEFWSVSDSSKKDSDQAEEHLKELLQECNDLNSAASRHL</sequence>
<keyword evidence="5" id="KW-1185">Reference proteome</keyword>
<proteinExistence type="predicted"/>
<feature type="coiled-coil region" evidence="3">
    <location>
        <begin position="202"/>
        <end position="229"/>
    </location>
</feature>
<reference evidence="4" key="1">
    <citation type="submission" date="2021-10" db="EMBL/GenBank/DDBJ databases">
        <title>Tropical sea cucumber genome reveals ecological adaptation and Cuvierian tubules defense mechanism.</title>
        <authorList>
            <person name="Chen T."/>
        </authorList>
    </citation>
    <scope>NUCLEOTIDE SEQUENCE</scope>
    <source>
        <strain evidence="4">Nanhai2018</strain>
        <tissue evidence="4">Muscle</tissue>
    </source>
</reference>
<protein>
    <submittedName>
        <fullName evidence="4">Leucine-rich repeat-containing protein 61</fullName>
    </submittedName>
</protein>
<keyword evidence="3" id="KW-0175">Coiled coil</keyword>
<evidence type="ECO:0000256" key="3">
    <source>
        <dbReference type="SAM" id="Coils"/>
    </source>
</evidence>
<comment type="caution">
    <text evidence="4">The sequence shown here is derived from an EMBL/GenBank/DDBJ whole genome shotgun (WGS) entry which is preliminary data.</text>
</comment>
<gene>
    <name evidence="4" type="ORF">HOLleu_28754</name>
</gene>
<name>A0A9Q1BMR7_HOLLE</name>
<dbReference type="OrthoDB" id="433501at2759"/>
<dbReference type="GO" id="GO:0005737">
    <property type="term" value="C:cytoplasm"/>
    <property type="evidence" value="ECO:0007669"/>
    <property type="project" value="TreeGrafter"/>
</dbReference>
<keyword evidence="2" id="KW-0677">Repeat</keyword>
<dbReference type="SUPFAM" id="SSF52058">
    <property type="entry name" value="L domain-like"/>
    <property type="match status" value="1"/>
</dbReference>
<evidence type="ECO:0000313" key="5">
    <source>
        <dbReference type="Proteomes" id="UP001152320"/>
    </source>
</evidence>
<dbReference type="PANTHER" id="PTHR18849:SF8">
    <property type="entry name" value="LEUCINE-RICH REPEAT-CONTAINING PROTEIN 61"/>
    <property type="match status" value="1"/>
</dbReference>
<organism evidence="4 5">
    <name type="scientific">Holothuria leucospilota</name>
    <name type="common">Black long sea cucumber</name>
    <name type="synonym">Mertensiothuria leucospilota</name>
    <dbReference type="NCBI Taxonomy" id="206669"/>
    <lineage>
        <taxon>Eukaryota</taxon>
        <taxon>Metazoa</taxon>
        <taxon>Echinodermata</taxon>
        <taxon>Eleutherozoa</taxon>
        <taxon>Echinozoa</taxon>
        <taxon>Holothuroidea</taxon>
        <taxon>Aspidochirotacea</taxon>
        <taxon>Aspidochirotida</taxon>
        <taxon>Holothuriidae</taxon>
        <taxon>Holothuria</taxon>
    </lineage>
</organism>
<dbReference type="AlphaFoldDB" id="A0A9Q1BMR7"/>
<dbReference type="Proteomes" id="UP001152320">
    <property type="component" value="Chromosome 14"/>
</dbReference>
<evidence type="ECO:0000256" key="1">
    <source>
        <dbReference type="ARBA" id="ARBA00022614"/>
    </source>
</evidence>
<dbReference type="PROSITE" id="PS51450">
    <property type="entry name" value="LRR"/>
    <property type="match status" value="2"/>
</dbReference>